<dbReference type="VEuPathDB" id="FungiDB:SeMB42_g02969"/>
<dbReference type="AlphaFoldDB" id="A0A507DAF5"/>
<feature type="region of interest" description="Disordered" evidence="1">
    <location>
        <begin position="59"/>
        <end position="110"/>
    </location>
</feature>
<evidence type="ECO:0000313" key="2">
    <source>
        <dbReference type="EMBL" id="TPX48543.1"/>
    </source>
</evidence>
<feature type="compositionally biased region" description="Basic and acidic residues" evidence="1">
    <location>
        <begin position="156"/>
        <end position="170"/>
    </location>
</feature>
<name>A0A507DAF5_9FUNG</name>
<gene>
    <name evidence="2" type="ORF">SeMB42_g02969</name>
</gene>
<dbReference type="EMBL" id="QEAN01000098">
    <property type="protein sequence ID" value="TPX48543.1"/>
    <property type="molecule type" value="Genomic_DNA"/>
</dbReference>
<evidence type="ECO:0000256" key="1">
    <source>
        <dbReference type="SAM" id="MobiDB-lite"/>
    </source>
</evidence>
<dbReference type="Proteomes" id="UP000317494">
    <property type="component" value="Unassembled WGS sequence"/>
</dbReference>
<feature type="compositionally biased region" description="Polar residues" evidence="1">
    <location>
        <begin position="133"/>
        <end position="153"/>
    </location>
</feature>
<feature type="region of interest" description="Disordered" evidence="1">
    <location>
        <begin position="133"/>
        <end position="170"/>
    </location>
</feature>
<accession>A0A507DAF5</accession>
<protein>
    <submittedName>
        <fullName evidence="2">Uncharacterized protein</fullName>
    </submittedName>
</protein>
<feature type="compositionally biased region" description="Low complexity" evidence="1">
    <location>
        <begin position="100"/>
        <end position="110"/>
    </location>
</feature>
<organism evidence="2 3">
    <name type="scientific">Synchytrium endobioticum</name>
    <dbReference type="NCBI Taxonomy" id="286115"/>
    <lineage>
        <taxon>Eukaryota</taxon>
        <taxon>Fungi</taxon>
        <taxon>Fungi incertae sedis</taxon>
        <taxon>Chytridiomycota</taxon>
        <taxon>Chytridiomycota incertae sedis</taxon>
        <taxon>Chytridiomycetes</taxon>
        <taxon>Synchytriales</taxon>
        <taxon>Synchytriaceae</taxon>
        <taxon>Synchytrium</taxon>
    </lineage>
</organism>
<sequence length="170" mass="18272">MPLQAVDQATARIKESVKLCEQVLTLDQSTVASLLVQVNTAVNLHKVLEKKLATLRVPMGQRDTLQDGSSASQRGSQRNRGPLVNTAPGGSMMNNPVDNGSRSFRGGGSRSFRVGGSRSFRVGGSLYVQNSGSRFIQESGSRSSREIASTSFRGASDAERECSSKIRRDP</sequence>
<evidence type="ECO:0000313" key="3">
    <source>
        <dbReference type="Proteomes" id="UP000317494"/>
    </source>
</evidence>
<proteinExistence type="predicted"/>
<comment type="caution">
    <text evidence="2">The sequence shown here is derived from an EMBL/GenBank/DDBJ whole genome shotgun (WGS) entry which is preliminary data.</text>
</comment>
<feature type="compositionally biased region" description="Polar residues" evidence="1">
    <location>
        <begin position="66"/>
        <end position="79"/>
    </location>
</feature>
<keyword evidence="3" id="KW-1185">Reference proteome</keyword>
<reference evidence="2 3" key="1">
    <citation type="journal article" date="2019" name="Sci. Rep.">
        <title>Comparative genomics of chytrid fungi reveal insights into the obligate biotrophic and pathogenic lifestyle of Synchytrium endobioticum.</title>
        <authorList>
            <person name="van de Vossenberg B.T.L.H."/>
            <person name="Warris S."/>
            <person name="Nguyen H.D.T."/>
            <person name="van Gent-Pelzer M.P.E."/>
            <person name="Joly D.L."/>
            <person name="van de Geest H.C."/>
            <person name="Bonants P.J.M."/>
            <person name="Smith D.S."/>
            <person name="Levesque C.A."/>
            <person name="van der Lee T.A.J."/>
        </authorList>
    </citation>
    <scope>NUCLEOTIDE SEQUENCE [LARGE SCALE GENOMIC DNA]</scope>
    <source>
        <strain evidence="2 3">MB42</strain>
    </source>
</reference>